<dbReference type="RefSeq" id="XP_060291049.1">
    <property type="nucleotide sequence ID" value="XM_060445972.1"/>
</dbReference>
<accession>A0AA39ZYF2</accession>
<gene>
    <name evidence="2" type="ORF">B0T26DRAFT_755513</name>
</gene>
<feature type="compositionally biased region" description="Low complexity" evidence="1">
    <location>
        <begin position="51"/>
        <end position="62"/>
    </location>
</feature>
<sequence length="209" mass="21479">METLSRRVLPDSTPQLVDSANGSASASANTNAMANPTGHDSDAVPAGGDGSVSHSGSGSGSDDGSDDGSDSSTADSSTATQTAPRRASYFVAADELPEPLPTDAAIAAPTQVLKDVFGCMVVRVGEHYVAKYGTRVSLTEGENMLFARDTCGLPEGSWHQANERTANQRWPGAKKGLGTRQMARHASSAQRQAAPSCRASKSCALTGPP</sequence>
<feature type="region of interest" description="Disordered" evidence="1">
    <location>
        <begin position="164"/>
        <end position="209"/>
    </location>
</feature>
<dbReference type="AlphaFoldDB" id="A0AA39ZYF2"/>
<feature type="region of interest" description="Disordered" evidence="1">
    <location>
        <begin position="1"/>
        <end position="86"/>
    </location>
</feature>
<feature type="compositionally biased region" description="Low complexity" evidence="1">
    <location>
        <begin position="19"/>
        <end position="35"/>
    </location>
</feature>
<proteinExistence type="predicted"/>
<keyword evidence="3" id="KW-1185">Reference proteome</keyword>
<organism evidence="2 3">
    <name type="scientific">Lasiosphaeria miniovina</name>
    <dbReference type="NCBI Taxonomy" id="1954250"/>
    <lineage>
        <taxon>Eukaryota</taxon>
        <taxon>Fungi</taxon>
        <taxon>Dikarya</taxon>
        <taxon>Ascomycota</taxon>
        <taxon>Pezizomycotina</taxon>
        <taxon>Sordariomycetes</taxon>
        <taxon>Sordariomycetidae</taxon>
        <taxon>Sordariales</taxon>
        <taxon>Lasiosphaeriaceae</taxon>
        <taxon>Lasiosphaeria</taxon>
    </lineage>
</organism>
<dbReference type="EMBL" id="JAUIRO010000007">
    <property type="protein sequence ID" value="KAK0705955.1"/>
    <property type="molecule type" value="Genomic_DNA"/>
</dbReference>
<comment type="caution">
    <text evidence="2">The sequence shown here is derived from an EMBL/GenBank/DDBJ whole genome shotgun (WGS) entry which is preliminary data.</text>
</comment>
<dbReference type="GeneID" id="85329242"/>
<evidence type="ECO:0000313" key="3">
    <source>
        <dbReference type="Proteomes" id="UP001172101"/>
    </source>
</evidence>
<name>A0AA39ZYF2_9PEZI</name>
<reference evidence="2" key="1">
    <citation type="submission" date="2023-06" db="EMBL/GenBank/DDBJ databases">
        <title>Genome-scale phylogeny and comparative genomics of the fungal order Sordariales.</title>
        <authorList>
            <consortium name="Lawrence Berkeley National Laboratory"/>
            <person name="Hensen N."/>
            <person name="Bonometti L."/>
            <person name="Westerberg I."/>
            <person name="Brannstrom I.O."/>
            <person name="Guillou S."/>
            <person name="Cros-Aarteil S."/>
            <person name="Calhoun S."/>
            <person name="Haridas S."/>
            <person name="Kuo A."/>
            <person name="Mondo S."/>
            <person name="Pangilinan J."/>
            <person name="Riley R."/>
            <person name="LaButti K."/>
            <person name="Andreopoulos B."/>
            <person name="Lipzen A."/>
            <person name="Chen C."/>
            <person name="Yanf M."/>
            <person name="Daum C."/>
            <person name="Ng V."/>
            <person name="Clum A."/>
            <person name="Steindorff A."/>
            <person name="Ohm R."/>
            <person name="Martin F."/>
            <person name="Silar P."/>
            <person name="Natvig D."/>
            <person name="Lalanne C."/>
            <person name="Gautier V."/>
            <person name="Ament-velasquez S.L."/>
            <person name="Kruys A."/>
            <person name="Hutchinson M.I."/>
            <person name="Powell A.J."/>
            <person name="Barry K."/>
            <person name="Miller A.N."/>
            <person name="Grigoriev I.V."/>
            <person name="Debuchy R."/>
            <person name="Gladieux P."/>
            <person name="Thoren M.H."/>
            <person name="Johannesson H."/>
        </authorList>
    </citation>
    <scope>NUCLEOTIDE SEQUENCE</scope>
    <source>
        <strain evidence="2">SMH2392-1A</strain>
    </source>
</reference>
<evidence type="ECO:0000256" key="1">
    <source>
        <dbReference type="SAM" id="MobiDB-lite"/>
    </source>
</evidence>
<protein>
    <submittedName>
        <fullName evidence="2">Uncharacterized protein</fullName>
    </submittedName>
</protein>
<feature type="compositionally biased region" description="Low complexity" evidence="1">
    <location>
        <begin position="180"/>
        <end position="200"/>
    </location>
</feature>
<dbReference type="Proteomes" id="UP001172101">
    <property type="component" value="Unassembled WGS sequence"/>
</dbReference>
<evidence type="ECO:0000313" key="2">
    <source>
        <dbReference type="EMBL" id="KAK0705955.1"/>
    </source>
</evidence>